<evidence type="ECO:0000256" key="1">
    <source>
        <dbReference type="SAM" id="SignalP"/>
    </source>
</evidence>
<dbReference type="SUPFAM" id="SSF53850">
    <property type="entry name" value="Periplasmic binding protein-like II"/>
    <property type="match status" value="1"/>
</dbReference>
<keyword evidence="1" id="KW-0732">Signal</keyword>
<evidence type="ECO:0000259" key="2">
    <source>
        <dbReference type="Pfam" id="PF12010"/>
    </source>
</evidence>
<evidence type="ECO:0000313" key="4">
    <source>
        <dbReference type="EMBL" id="ODR57747.1"/>
    </source>
</evidence>
<comment type="caution">
    <text evidence="3">The sequence shown here is derived from an EMBL/GenBank/DDBJ whole genome shotgun (WGS) entry which is preliminary data.</text>
</comment>
<protein>
    <recommendedName>
        <fullName evidence="2">DUF3502 domain-containing protein</fullName>
    </recommendedName>
</protein>
<evidence type="ECO:0000313" key="6">
    <source>
        <dbReference type="Proteomes" id="UP000094869"/>
    </source>
</evidence>
<dbReference type="Proteomes" id="UP000094271">
    <property type="component" value="Unassembled WGS sequence"/>
</dbReference>
<sequence length="518" mass="56404">MLRTACGSDGKRIMKSGGIMMKRFLKKAAAVMTAAVMGVSLAACGSGTASAGGEGSAAAGGESAAAGGTITEVNVCIPTVYDMPDAEEVETAINEIAEPKYGVHLDITFVSTGNWLQQSNLLLTGDEVDVIAAFMTPLTTYVKNGQLAPLDDYYASAADDFKAIWSEEEIKGTTVDGQIYAIPNLRNFGNRFGLNIDKAIAEEFGIEPYHKWSLEEIDAFLHEVHEKYPDRYALVPQSGDTMVNGWTWDGLGDGKFIGVIPDCGQGTEVQNLFDTDDFQEFIGWTRKWYQDGLIMADALSNTEAGSQLIANQKAVSCFDNYANNELAGAVRTVVIEPWSVANSYSELCYGINANSKNKDAAWTALQMLYTDKEVCVLLNNGIEGKHYTKNDDGTISFPEGKTAADCGYGMADLYWIAPYSGWSNPIDYNGPTFFEDLIQFNKDTMKSKAYGFFFDTSSVVDQYSACSNVMDKYYKALLAGTVDPESTIAQANGELEAAGLQDILTEKQKQLDDFFAQK</sequence>
<dbReference type="Gene3D" id="3.40.190.10">
    <property type="entry name" value="Periplasmic binding protein-like II"/>
    <property type="match status" value="1"/>
</dbReference>
<dbReference type="Proteomes" id="UP000094869">
    <property type="component" value="Unassembled WGS sequence"/>
</dbReference>
<proteinExistence type="predicted"/>
<reference evidence="4 6" key="1">
    <citation type="submission" date="2016-08" db="EMBL/GenBank/DDBJ databases">
        <title>Characterization of Isolates of Eisenbergiella tayi Derived from Blood Cultures, Using Whole Genome Sequencing.</title>
        <authorList>
            <person name="Bernier A.-M."/>
            <person name="Burdz T."/>
            <person name="Wiebe D."/>
            <person name="Bernard K."/>
        </authorList>
    </citation>
    <scope>NUCLEOTIDE SEQUENCE [LARGE SCALE GENOMIC DNA]</scope>
    <source>
        <strain evidence="4 6">NML120146</strain>
    </source>
</reference>
<dbReference type="PANTHER" id="PTHR43649">
    <property type="entry name" value="ARABINOSE-BINDING PROTEIN-RELATED"/>
    <property type="match status" value="1"/>
</dbReference>
<dbReference type="AlphaFoldDB" id="A0A1E3UF19"/>
<organism evidence="3 5">
    <name type="scientific">Eisenbergiella tayi</name>
    <dbReference type="NCBI Taxonomy" id="1432052"/>
    <lineage>
        <taxon>Bacteria</taxon>
        <taxon>Bacillati</taxon>
        <taxon>Bacillota</taxon>
        <taxon>Clostridia</taxon>
        <taxon>Lachnospirales</taxon>
        <taxon>Lachnospiraceae</taxon>
        <taxon>Eisenbergiella</taxon>
    </lineage>
</organism>
<feature type="chain" id="PRO_5039275287" description="DUF3502 domain-containing protein" evidence="1">
    <location>
        <begin position="43"/>
        <end position="518"/>
    </location>
</feature>
<dbReference type="Pfam" id="PF12010">
    <property type="entry name" value="DUF3502"/>
    <property type="match status" value="1"/>
</dbReference>
<feature type="domain" description="DUF3502" evidence="2">
    <location>
        <begin position="449"/>
        <end position="515"/>
    </location>
</feature>
<dbReference type="InterPro" id="IPR050490">
    <property type="entry name" value="Bact_solute-bd_prot1"/>
</dbReference>
<dbReference type="EMBL" id="MEHA01000014">
    <property type="protein sequence ID" value="ODR49181.1"/>
    <property type="molecule type" value="Genomic_DNA"/>
</dbReference>
<evidence type="ECO:0000313" key="5">
    <source>
        <dbReference type="Proteomes" id="UP000094271"/>
    </source>
</evidence>
<dbReference type="PANTHER" id="PTHR43649:SF17">
    <property type="entry name" value="ABC TRANSPORTER SOLUTE BINDING PROTEIN-SUGAR TRANSPORT"/>
    <property type="match status" value="1"/>
</dbReference>
<gene>
    <name evidence="3" type="ORF">BEI59_18910</name>
    <name evidence="4" type="ORF">BEI63_11670</name>
</gene>
<feature type="signal peptide" evidence="1">
    <location>
        <begin position="1"/>
        <end position="42"/>
    </location>
</feature>
<name>A0A1E3UF19_9FIRM</name>
<dbReference type="Pfam" id="PF01547">
    <property type="entry name" value="SBP_bac_1"/>
    <property type="match status" value="1"/>
</dbReference>
<evidence type="ECO:0000313" key="3">
    <source>
        <dbReference type="EMBL" id="ODR49181.1"/>
    </source>
</evidence>
<accession>A0A1E3UF19</accession>
<reference evidence="3 5" key="2">
    <citation type="submission" date="2016-08" db="EMBL/GenBank/DDBJ databases">
        <authorList>
            <person name="Seilhamer J.J."/>
        </authorList>
    </citation>
    <scope>NUCLEOTIDE SEQUENCE [LARGE SCALE GENOMIC DNA]</scope>
    <source>
        <strain evidence="3 5">NML150140-1</strain>
    </source>
</reference>
<dbReference type="EMBL" id="MEHD01000021">
    <property type="protein sequence ID" value="ODR57747.1"/>
    <property type="molecule type" value="Genomic_DNA"/>
</dbReference>
<dbReference type="InterPro" id="IPR006059">
    <property type="entry name" value="SBP"/>
</dbReference>
<dbReference type="InterPro" id="IPR022627">
    <property type="entry name" value="DUF3502"/>
</dbReference>
<keyword evidence="6" id="KW-1185">Reference proteome</keyword>